<dbReference type="Gene3D" id="2.60.210.10">
    <property type="entry name" value="Apoptosis, Tumor Necrosis Factor Receptor Associated Protein 2, Chain A"/>
    <property type="match status" value="1"/>
</dbReference>
<organism evidence="5 6">
    <name type="scientific">Paspalum notatum var. saurae</name>
    <dbReference type="NCBI Taxonomy" id="547442"/>
    <lineage>
        <taxon>Eukaryota</taxon>
        <taxon>Viridiplantae</taxon>
        <taxon>Streptophyta</taxon>
        <taxon>Embryophyta</taxon>
        <taxon>Tracheophyta</taxon>
        <taxon>Spermatophyta</taxon>
        <taxon>Magnoliopsida</taxon>
        <taxon>Liliopsida</taxon>
        <taxon>Poales</taxon>
        <taxon>Poaceae</taxon>
        <taxon>PACMAD clade</taxon>
        <taxon>Panicoideae</taxon>
        <taxon>Andropogonodae</taxon>
        <taxon>Paspaleae</taxon>
        <taxon>Paspalinae</taxon>
        <taxon>Paspalum</taxon>
    </lineage>
</organism>
<dbReference type="Gene3D" id="1.25.40.420">
    <property type="match status" value="1"/>
</dbReference>
<dbReference type="Pfam" id="PF24570">
    <property type="entry name" value="BACK_BPM_SPOP"/>
    <property type="match status" value="1"/>
</dbReference>
<sequence length="351" mass="39967">MSSTEMWAKLSHYLCIQSLLFACLTGLNVAYGARIFQRLQTTVDYTLNKGLGVGQFIRSKAFSVDGFDWSIKYYPDGIYRKWQQYISVSLELMSPNAQVRAMYSFRLKGDDVLSEWLGFEEPTTFNSESIRKRVSSLDTFVERGMLEASAFVLYDRLVIECKIIILKDPLVSEIGATSATQLPPSDLSKDFENLLESKEEADVTFSVKGEYFLAYKIVLAARSPVFMAELCGPWREKEALCITVEEMEPAAFKALLKYIYTDEFLPLEEYEGNDKKEIVHHLLRAADRRETVATTLALANQHQCINLKDACIKFIASADKMEKVMASEQYDGLKRKYPDLLVEILEEAADE</sequence>
<feature type="domain" description="BTB" evidence="3">
    <location>
        <begin position="201"/>
        <end position="268"/>
    </location>
</feature>
<evidence type="ECO:0000313" key="5">
    <source>
        <dbReference type="EMBL" id="WVZ94458.1"/>
    </source>
</evidence>
<evidence type="ECO:0000259" key="4">
    <source>
        <dbReference type="PROSITE" id="PS50144"/>
    </source>
</evidence>
<keyword evidence="6" id="KW-1185">Reference proteome</keyword>
<evidence type="ECO:0000259" key="3">
    <source>
        <dbReference type="PROSITE" id="PS50097"/>
    </source>
</evidence>
<dbReference type="PANTHER" id="PTHR26379:SF474">
    <property type="entry name" value="OS08G0228200 PROTEIN"/>
    <property type="match status" value="1"/>
</dbReference>
<dbReference type="SUPFAM" id="SSF49599">
    <property type="entry name" value="TRAF domain-like"/>
    <property type="match status" value="1"/>
</dbReference>
<feature type="domain" description="MATH" evidence="4">
    <location>
        <begin position="40"/>
        <end position="163"/>
    </location>
</feature>
<evidence type="ECO:0008006" key="7">
    <source>
        <dbReference type="Google" id="ProtNLM"/>
    </source>
</evidence>
<dbReference type="InterPro" id="IPR056423">
    <property type="entry name" value="BACK_BPM_SPOP"/>
</dbReference>
<dbReference type="InterPro" id="IPR000210">
    <property type="entry name" value="BTB/POZ_dom"/>
</dbReference>
<dbReference type="Proteomes" id="UP001341281">
    <property type="component" value="Chromosome 09"/>
</dbReference>
<dbReference type="InterPro" id="IPR008974">
    <property type="entry name" value="TRAF-like"/>
</dbReference>
<reference evidence="5 6" key="1">
    <citation type="submission" date="2024-02" db="EMBL/GenBank/DDBJ databases">
        <title>High-quality chromosome-scale genome assembly of Pensacola bahiagrass (Paspalum notatum Flugge var. saurae).</title>
        <authorList>
            <person name="Vega J.M."/>
            <person name="Podio M."/>
            <person name="Orjuela J."/>
            <person name="Siena L.A."/>
            <person name="Pessino S.C."/>
            <person name="Combes M.C."/>
            <person name="Mariac C."/>
            <person name="Albertini E."/>
            <person name="Pupilli F."/>
            <person name="Ortiz J.P.A."/>
            <person name="Leblanc O."/>
        </authorList>
    </citation>
    <scope>NUCLEOTIDE SEQUENCE [LARGE SCALE GENOMIC DNA]</scope>
    <source>
        <strain evidence="5">R1</strain>
        <tissue evidence="5">Leaf</tissue>
    </source>
</reference>
<dbReference type="PROSITE" id="PS50097">
    <property type="entry name" value="BTB"/>
    <property type="match status" value="1"/>
</dbReference>
<protein>
    <recommendedName>
        <fullName evidence="7">BTB domain-containing protein</fullName>
    </recommendedName>
</protein>
<dbReference type="InterPro" id="IPR011333">
    <property type="entry name" value="SKP1/BTB/POZ_sf"/>
</dbReference>
<comment type="pathway">
    <text evidence="1">Protein modification; protein ubiquitination.</text>
</comment>
<dbReference type="CDD" id="cd00121">
    <property type="entry name" value="MATH"/>
    <property type="match status" value="1"/>
</dbReference>
<dbReference type="Pfam" id="PF22486">
    <property type="entry name" value="MATH_2"/>
    <property type="match status" value="1"/>
</dbReference>
<dbReference type="PROSITE" id="PS50144">
    <property type="entry name" value="MATH"/>
    <property type="match status" value="1"/>
</dbReference>
<dbReference type="PANTHER" id="PTHR26379">
    <property type="entry name" value="BTB/POZ AND MATH DOMAIN-CONTAINING PROTEIN 1"/>
    <property type="match status" value="1"/>
</dbReference>
<dbReference type="Gene3D" id="3.30.710.10">
    <property type="entry name" value="Potassium Channel Kv1.1, Chain A"/>
    <property type="match status" value="1"/>
</dbReference>
<dbReference type="SMART" id="SM00225">
    <property type="entry name" value="BTB"/>
    <property type="match status" value="1"/>
</dbReference>
<evidence type="ECO:0000256" key="2">
    <source>
        <dbReference type="ARBA" id="ARBA00010846"/>
    </source>
</evidence>
<dbReference type="AlphaFoldDB" id="A0AAQ3UKU5"/>
<dbReference type="EMBL" id="CP144753">
    <property type="protein sequence ID" value="WVZ94458.1"/>
    <property type="molecule type" value="Genomic_DNA"/>
</dbReference>
<accession>A0AAQ3UKU5</accession>
<evidence type="ECO:0000313" key="6">
    <source>
        <dbReference type="Proteomes" id="UP001341281"/>
    </source>
</evidence>
<dbReference type="InterPro" id="IPR002083">
    <property type="entry name" value="MATH/TRAF_dom"/>
</dbReference>
<dbReference type="InterPro" id="IPR045005">
    <property type="entry name" value="BPM1-6"/>
</dbReference>
<evidence type="ECO:0000256" key="1">
    <source>
        <dbReference type="ARBA" id="ARBA00004906"/>
    </source>
</evidence>
<comment type="similarity">
    <text evidence="2">Belongs to the Tdpoz family.</text>
</comment>
<proteinExistence type="inferred from homology"/>
<dbReference type="GO" id="GO:0016567">
    <property type="term" value="P:protein ubiquitination"/>
    <property type="evidence" value="ECO:0007669"/>
    <property type="project" value="InterPro"/>
</dbReference>
<dbReference type="SUPFAM" id="SSF54695">
    <property type="entry name" value="POZ domain"/>
    <property type="match status" value="1"/>
</dbReference>
<name>A0AAQ3UKU5_PASNO</name>
<gene>
    <name evidence="5" type="ORF">U9M48_040346</name>
</gene>